<dbReference type="AlphaFoldDB" id="A0A9K3HPR0"/>
<keyword evidence="2" id="KW-1185">Reference proteome</keyword>
<proteinExistence type="predicted"/>
<sequence>MVYSRNFQNLYHLNLVDLHNDHRSSDHRCANDHLYSRNGHHYQKIDDNKTRLYALAYHRSDKSLTYLKIHKRWRKISCYKGEHISIRSIPCNSSFNFTWRNKFTIQAFRCTSNGLAV</sequence>
<comment type="caution">
    <text evidence="1">The sequence shown here is derived from an EMBL/GenBank/DDBJ whole genome shotgun (WGS) entry which is preliminary data.</text>
</comment>
<accession>A0A9K3HPR0</accession>
<reference evidence="1" key="1">
    <citation type="journal article" date="2017" name="Nature">
        <title>The sunflower genome provides insights into oil metabolism, flowering and Asterid evolution.</title>
        <authorList>
            <person name="Badouin H."/>
            <person name="Gouzy J."/>
            <person name="Grassa C.J."/>
            <person name="Murat F."/>
            <person name="Staton S.E."/>
            <person name="Cottret L."/>
            <person name="Lelandais-Briere C."/>
            <person name="Owens G.L."/>
            <person name="Carrere S."/>
            <person name="Mayjonade B."/>
            <person name="Legrand L."/>
            <person name="Gill N."/>
            <person name="Kane N.C."/>
            <person name="Bowers J.E."/>
            <person name="Hubner S."/>
            <person name="Bellec A."/>
            <person name="Berard A."/>
            <person name="Berges H."/>
            <person name="Blanchet N."/>
            <person name="Boniface M.C."/>
            <person name="Brunel D."/>
            <person name="Catrice O."/>
            <person name="Chaidir N."/>
            <person name="Claudel C."/>
            <person name="Donnadieu C."/>
            <person name="Faraut T."/>
            <person name="Fievet G."/>
            <person name="Helmstetter N."/>
            <person name="King M."/>
            <person name="Knapp S.J."/>
            <person name="Lai Z."/>
            <person name="Le Paslier M.C."/>
            <person name="Lippi Y."/>
            <person name="Lorenzon L."/>
            <person name="Mandel J.R."/>
            <person name="Marage G."/>
            <person name="Marchand G."/>
            <person name="Marquand E."/>
            <person name="Bret-Mestries E."/>
            <person name="Morien E."/>
            <person name="Nambeesan S."/>
            <person name="Nguyen T."/>
            <person name="Pegot-Espagnet P."/>
            <person name="Pouilly N."/>
            <person name="Raftis F."/>
            <person name="Sallet E."/>
            <person name="Schiex T."/>
            <person name="Thomas J."/>
            <person name="Vandecasteele C."/>
            <person name="Vares D."/>
            <person name="Vear F."/>
            <person name="Vautrin S."/>
            <person name="Crespi M."/>
            <person name="Mangin B."/>
            <person name="Burke J.M."/>
            <person name="Salse J."/>
            <person name="Munos S."/>
            <person name="Vincourt P."/>
            <person name="Rieseberg L.H."/>
            <person name="Langlade N.B."/>
        </authorList>
    </citation>
    <scope>NUCLEOTIDE SEQUENCE</scope>
    <source>
        <tissue evidence="1">Leaves</tissue>
    </source>
</reference>
<dbReference type="Gramene" id="mRNA:HanXRQr2_Chr11g0493481">
    <property type="protein sequence ID" value="mRNA:HanXRQr2_Chr11g0493481"/>
    <property type="gene ID" value="HanXRQr2_Chr11g0493481"/>
</dbReference>
<dbReference type="Proteomes" id="UP000215914">
    <property type="component" value="Unassembled WGS sequence"/>
</dbReference>
<name>A0A9K3HPR0_HELAN</name>
<organism evidence="1 2">
    <name type="scientific">Helianthus annuus</name>
    <name type="common">Common sunflower</name>
    <dbReference type="NCBI Taxonomy" id="4232"/>
    <lineage>
        <taxon>Eukaryota</taxon>
        <taxon>Viridiplantae</taxon>
        <taxon>Streptophyta</taxon>
        <taxon>Embryophyta</taxon>
        <taxon>Tracheophyta</taxon>
        <taxon>Spermatophyta</taxon>
        <taxon>Magnoliopsida</taxon>
        <taxon>eudicotyledons</taxon>
        <taxon>Gunneridae</taxon>
        <taxon>Pentapetalae</taxon>
        <taxon>asterids</taxon>
        <taxon>campanulids</taxon>
        <taxon>Asterales</taxon>
        <taxon>Asteraceae</taxon>
        <taxon>Asteroideae</taxon>
        <taxon>Heliantheae alliance</taxon>
        <taxon>Heliantheae</taxon>
        <taxon>Helianthus</taxon>
    </lineage>
</organism>
<reference evidence="1" key="2">
    <citation type="submission" date="2020-06" db="EMBL/GenBank/DDBJ databases">
        <title>Helianthus annuus Genome sequencing and assembly Release 2.</title>
        <authorList>
            <person name="Gouzy J."/>
            <person name="Langlade N."/>
            <person name="Munos S."/>
        </authorList>
    </citation>
    <scope>NUCLEOTIDE SEQUENCE</scope>
    <source>
        <tissue evidence="1">Leaves</tissue>
    </source>
</reference>
<protein>
    <submittedName>
        <fullName evidence="1">Uncharacterized protein</fullName>
    </submittedName>
</protein>
<gene>
    <name evidence="1" type="ORF">HanXRQr2_Chr11g0493481</name>
</gene>
<evidence type="ECO:0000313" key="1">
    <source>
        <dbReference type="EMBL" id="KAF5782246.1"/>
    </source>
</evidence>
<dbReference type="EMBL" id="MNCJ02000326">
    <property type="protein sequence ID" value="KAF5782246.1"/>
    <property type="molecule type" value="Genomic_DNA"/>
</dbReference>
<evidence type="ECO:0000313" key="2">
    <source>
        <dbReference type="Proteomes" id="UP000215914"/>
    </source>
</evidence>